<dbReference type="EMBL" id="DXBN01000087">
    <property type="protein sequence ID" value="HIZ53024.1"/>
    <property type="molecule type" value="Genomic_DNA"/>
</dbReference>
<proteinExistence type="predicted"/>
<evidence type="ECO:0000256" key="1">
    <source>
        <dbReference type="SAM" id="SignalP"/>
    </source>
</evidence>
<dbReference type="Proteomes" id="UP000824063">
    <property type="component" value="Unassembled WGS sequence"/>
</dbReference>
<accession>A0A9D2JHX1</accession>
<evidence type="ECO:0000313" key="3">
    <source>
        <dbReference type="Proteomes" id="UP000824063"/>
    </source>
</evidence>
<reference evidence="2" key="2">
    <citation type="submission" date="2021-04" db="EMBL/GenBank/DDBJ databases">
        <authorList>
            <person name="Gilroy R."/>
        </authorList>
    </citation>
    <scope>NUCLEOTIDE SEQUENCE</scope>
    <source>
        <strain evidence="2">CHK172-16539</strain>
    </source>
</reference>
<keyword evidence="1" id="KW-0732">Signal</keyword>
<name>A0A9D2JHX1_9ENTE</name>
<reference evidence="2" key="1">
    <citation type="journal article" date="2021" name="PeerJ">
        <title>Extensive microbial diversity within the chicken gut microbiome revealed by metagenomics and culture.</title>
        <authorList>
            <person name="Gilroy R."/>
            <person name="Ravi A."/>
            <person name="Getino M."/>
            <person name="Pursley I."/>
            <person name="Horton D.L."/>
            <person name="Alikhan N.F."/>
            <person name="Baker D."/>
            <person name="Gharbi K."/>
            <person name="Hall N."/>
            <person name="Watson M."/>
            <person name="Adriaenssens E.M."/>
            <person name="Foster-Nyarko E."/>
            <person name="Jarju S."/>
            <person name="Secka A."/>
            <person name="Antonio M."/>
            <person name="Oren A."/>
            <person name="Chaudhuri R.R."/>
            <person name="La Ragione R."/>
            <person name="Hildebrand F."/>
            <person name="Pallen M.J."/>
        </authorList>
    </citation>
    <scope>NUCLEOTIDE SEQUENCE</scope>
    <source>
        <strain evidence="2">CHK172-16539</strain>
    </source>
</reference>
<comment type="caution">
    <text evidence="2">The sequence shown here is derived from an EMBL/GenBank/DDBJ whole genome shotgun (WGS) entry which is preliminary data.</text>
</comment>
<protein>
    <submittedName>
        <fullName evidence="2">Uncharacterized protein</fullName>
    </submittedName>
</protein>
<evidence type="ECO:0000313" key="2">
    <source>
        <dbReference type="EMBL" id="HIZ53024.1"/>
    </source>
</evidence>
<gene>
    <name evidence="2" type="ORF">IAA20_03660</name>
</gene>
<dbReference type="AlphaFoldDB" id="A0A9D2JHX1"/>
<feature type="signal peptide" evidence="1">
    <location>
        <begin position="1"/>
        <end position="22"/>
    </location>
</feature>
<sequence>MKLRSILLTSVAFVGFSTIGMGTIDTTVSANSNEQQQQAEIYNINDKTISLPTFSSNYQLTFHQPGMTYVTSNSDILVSSTGKVSTYFSTTAKVFVYRNGVLDHTITIIVGQG</sequence>
<organism evidence="2 3">
    <name type="scientific">Candidatus Enterococcus avicola</name>
    <dbReference type="NCBI Taxonomy" id="2838561"/>
    <lineage>
        <taxon>Bacteria</taxon>
        <taxon>Bacillati</taxon>
        <taxon>Bacillota</taxon>
        <taxon>Bacilli</taxon>
        <taxon>Lactobacillales</taxon>
        <taxon>Enterococcaceae</taxon>
        <taxon>Enterococcus</taxon>
    </lineage>
</organism>
<feature type="chain" id="PRO_5039283744" evidence="1">
    <location>
        <begin position="23"/>
        <end position="113"/>
    </location>
</feature>